<dbReference type="Proteomes" id="UP000887574">
    <property type="component" value="Unplaced"/>
</dbReference>
<evidence type="ECO:0000313" key="4">
    <source>
        <dbReference type="WBParaSite" id="jg15016"/>
    </source>
</evidence>
<protein>
    <submittedName>
        <fullName evidence="4">Uncharacterized protein</fullName>
    </submittedName>
</protein>
<dbReference type="Pfam" id="PF13862">
    <property type="entry name" value="BCCIP"/>
    <property type="match status" value="1"/>
</dbReference>
<feature type="region of interest" description="Disordered" evidence="2">
    <location>
        <begin position="1"/>
        <end position="48"/>
    </location>
</feature>
<reference evidence="4" key="1">
    <citation type="submission" date="2022-11" db="UniProtKB">
        <authorList>
            <consortium name="WormBaseParasite"/>
        </authorList>
    </citation>
    <scope>IDENTIFICATION</scope>
</reference>
<organism evidence="3 4">
    <name type="scientific">Ditylenchus dipsaci</name>
    <dbReference type="NCBI Taxonomy" id="166011"/>
    <lineage>
        <taxon>Eukaryota</taxon>
        <taxon>Metazoa</taxon>
        <taxon>Ecdysozoa</taxon>
        <taxon>Nematoda</taxon>
        <taxon>Chromadorea</taxon>
        <taxon>Rhabditida</taxon>
        <taxon>Tylenchina</taxon>
        <taxon>Tylenchomorpha</taxon>
        <taxon>Sphaerularioidea</taxon>
        <taxon>Anguinidae</taxon>
        <taxon>Anguininae</taxon>
        <taxon>Ditylenchus</taxon>
    </lineage>
</organism>
<dbReference type="AlphaFoldDB" id="A0A915D306"/>
<evidence type="ECO:0000313" key="3">
    <source>
        <dbReference type="Proteomes" id="UP000887574"/>
    </source>
</evidence>
<dbReference type="PANTHER" id="PTHR13261">
    <property type="entry name" value="BRCA2 AND CDKN1A INTERACTING PROTEIN"/>
    <property type="match status" value="1"/>
</dbReference>
<dbReference type="InterPro" id="IPR025602">
    <property type="entry name" value="BCP1_family"/>
</dbReference>
<proteinExistence type="inferred from homology"/>
<feature type="compositionally biased region" description="Acidic residues" evidence="2">
    <location>
        <begin position="28"/>
        <end position="46"/>
    </location>
</feature>
<dbReference type="PANTHER" id="PTHR13261:SF0">
    <property type="entry name" value="BRCA2 AND CDKN1A-INTERACTING PROTEIN"/>
    <property type="match status" value="1"/>
</dbReference>
<feature type="compositionally biased region" description="Basic residues" evidence="2">
    <location>
        <begin position="1"/>
        <end position="12"/>
    </location>
</feature>
<dbReference type="GO" id="GO:0005634">
    <property type="term" value="C:nucleus"/>
    <property type="evidence" value="ECO:0007669"/>
    <property type="project" value="TreeGrafter"/>
</dbReference>
<evidence type="ECO:0000256" key="2">
    <source>
        <dbReference type="SAM" id="MobiDB-lite"/>
    </source>
</evidence>
<name>A0A915D306_9BILA</name>
<sequence>MARSKQSAKKRSMKLEEKEKPVEQLDEKMEEDSDDDDEEGELLAESDVEKMEKLSMDFEALPPHESDLIGLVNLITQLQTYKKSFSISIFLRTDIDCEGLAKKIVERPPVGCVYKPTEECEDDDEGAEGLVYGTLSVVNLLGKEFIK</sequence>
<evidence type="ECO:0000256" key="1">
    <source>
        <dbReference type="ARBA" id="ARBA00006781"/>
    </source>
</evidence>
<dbReference type="WBParaSite" id="jg15016">
    <property type="protein sequence ID" value="jg15016"/>
    <property type="gene ID" value="jg15016"/>
</dbReference>
<keyword evidence="3" id="KW-1185">Reference proteome</keyword>
<comment type="similarity">
    <text evidence="1">Belongs to the BCP1 family.</text>
</comment>
<feature type="compositionally biased region" description="Basic and acidic residues" evidence="2">
    <location>
        <begin position="13"/>
        <end position="27"/>
    </location>
</feature>
<accession>A0A915D306</accession>